<dbReference type="InterPro" id="IPR032724">
    <property type="entry name" value="SCP1.201-like"/>
</dbReference>
<dbReference type="RefSeq" id="WP_258936897.1">
    <property type="nucleotide sequence ID" value="NZ_JANBBF010000010.1"/>
</dbReference>
<comment type="caution">
    <text evidence="2">The sequence shown here is derived from an EMBL/GenBank/DDBJ whole genome shotgun (WGS) entry which is preliminary data.</text>
</comment>
<reference evidence="2 3" key="1">
    <citation type="submission" date="2024-09" db="EMBL/GenBank/DDBJ databases">
        <title>The Natural Products Discovery Center: Release of the First 8490 Sequenced Strains for Exploring Actinobacteria Biosynthetic Diversity.</title>
        <authorList>
            <person name="Kalkreuter E."/>
            <person name="Kautsar S.A."/>
            <person name="Yang D."/>
            <person name="Bader C.D."/>
            <person name="Teijaro C.N."/>
            <person name="Fluegel L."/>
            <person name="Davis C.M."/>
            <person name="Simpson J.R."/>
            <person name="Lauterbach L."/>
            <person name="Steele A.D."/>
            <person name="Gui C."/>
            <person name="Meng S."/>
            <person name="Li G."/>
            <person name="Viehrig K."/>
            <person name="Ye F."/>
            <person name="Su P."/>
            <person name="Kiefer A.F."/>
            <person name="Nichols A."/>
            <person name="Cepeda A.J."/>
            <person name="Yan W."/>
            <person name="Fan B."/>
            <person name="Jiang Y."/>
            <person name="Adhikari A."/>
            <person name="Zheng C.-J."/>
            <person name="Schuster L."/>
            <person name="Cowan T.M."/>
            <person name="Smanski M.J."/>
            <person name="Chevrette M.G."/>
            <person name="De Carvalho L.P.S."/>
            <person name="Shen B."/>
        </authorList>
    </citation>
    <scope>NUCLEOTIDE SEQUENCE [LARGE SCALE GENOMIC DNA]</scope>
    <source>
        <strain evidence="2 3">NPDC060353</strain>
    </source>
</reference>
<dbReference type="Proteomes" id="UP001598673">
    <property type="component" value="Unassembled WGS sequence"/>
</dbReference>
<organism evidence="2 3">
    <name type="scientific">Prauserella salsuginis</name>
    <dbReference type="NCBI Taxonomy" id="387889"/>
    <lineage>
        <taxon>Bacteria</taxon>
        <taxon>Bacillati</taxon>
        <taxon>Actinomycetota</taxon>
        <taxon>Actinomycetes</taxon>
        <taxon>Pseudonocardiales</taxon>
        <taxon>Pseudonocardiaceae</taxon>
        <taxon>Prauserella</taxon>
        <taxon>Prauserella salsuginis group</taxon>
    </lineage>
</organism>
<name>A0ABW6G025_9PSEU</name>
<evidence type="ECO:0000313" key="2">
    <source>
        <dbReference type="EMBL" id="MFD6792544.1"/>
    </source>
</evidence>
<evidence type="ECO:0000256" key="1">
    <source>
        <dbReference type="SAM" id="MobiDB-lite"/>
    </source>
</evidence>
<sequence>MASLSDVIARLHGALDRLPTGTVKKTRAHISDTVAPAFAELTRGTANHDLITARTALQTVARSLERVEKLLGSASAHAAEWLSEHGEQAERSSPGTYASPPVRAGDVTSRVSTYRAKLENPWPYGKPLRGWRLTRHGEDVGLSSGARLESGQTDPAYTAAVERATALGLARGGFVPDIARHIEIKEAATMRAGETRTIVIGKDPCGIDPVTNVSCHRFLKHFLPPNATLIVHGPAGSPYRYEGKPAS</sequence>
<dbReference type="EMBL" id="JBHXCV010000002">
    <property type="protein sequence ID" value="MFD6792544.1"/>
    <property type="molecule type" value="Genomic_DNA"/>
</dbReference>
<accession>A0ABW6G025</accession>
<gene>
    <name evidence="2" type="ORF">ACFWGY_04350</name>
</gene>
<protein>
    <submittedName>
        <fullName evidence="2">DddA-like double-stranded DNA deaminase toxin</fullName>
    </submittedName>
</protein>
<feature type="region of interest" description="Disordered" evidence="1">
    <location>
        <begin position="82"/>
        <end position="104"/>
    </location>
</feature>
<keyword evidence="3" id="KW-1185">Reference proteome</keyword>
<evidence type="ECO:0000313" key="3">
    <source>
        <dbReference type="Proteomes" id="UP001598673"/>
    </source>
</evidence>
<proteinExistence type="predicted"/>
<dbReference type="Pfam" id="PF14428">
    <property type="entry name" value="DddA-like"/>
    <property type="match status" value="1"/>
</dbReference>